<keyword evidence="7" id="KW-1185">Reference proteome</keyword>
<dbReference type="InterPro" id="IPR001895">
    <property type="entry name" value="RASGEF_cat_dom"/>
</dbReference>
<organism evidence="6 7">
    <name type="scientific">Pseudallescheria apiosperma</name>
    <name type="common">Scedosporium apiospermum</name>
    <dbReference type="NCBI Taxonomy" id="563466"/>
    <lineage>
        <taxon>Eukaryota</taxon>
        <taxon>Fungi</taxon>
        <taxon>Dikarya</taxon>
        <taxon>Ascomycota</taxon>
        <taxon>Pezizomycotina</taxon>
        <taxon>Sordariomycetes</taxon>
        <taxon>Hypocreomycetidae</taxon>
        <taxon>Microascales</taxon>
        <taxon>Microascaceae</taxon>
        <taxon>Scedosporium</taxon>
    </lineage>
</organism>
<dbReference type="Gene3D" id="1.20.870.10">
    <property type="entry name" value="Son of sevenless (SoS) protein Chain: S domain 1"/>
    <property type="match status" value="1"/>
</dbReference>
<reference evidence="6 7" key="1">
    <citation type="journal article" date="2014" name="Genome Announc.">
        <title>Draft genome sequence of the pathogenic fungus Scedosporium apiospermum.</title>
        <authorList>
            <person name="Vandeputte P."/>
            <person name="Ghamrawi S."/>
            <person name="Rechenmann M."/>
            <person name="Iltis A."/>
            <person name="Giraud S."/>
            <person name="Fleury M."/>
            <person name="Thornton C."/>
            <person name="Delhaes L."/>
            <person name="Meyer W."/>
            <person name="Papon N."/>
            <person name="Bouchara J.P."/>
        </authorList>
    </citation>
    <scope>NUCLEOTIDE SEQUENCE [LARGE SCALE GENOMIC DNA]</scope>
    <source>
        <strain evidence="6 7">IHEM 14462</strain>
    </source>
</reference>
<dbReference type="SUPFAM" id="SSF52540">
    <property type="entry name" value="P-loop containing nucleoside triphosphate hydrolases"/>
    <property type="match status" value="1"/>
</dbReference>
<feature type="region of interest" description="Disordered" evidence="3">
    <location>
        <begin position="25"/>
        <end position="51"/>
    </location>
</feature>
<dbReference type="CDD" id="cd06224">
    <property type="entry name" value="REM"/>
    <property type="match status" value="1"/>
</dbReference>
<dbReference type="Pfam" id="PF00618">
    <property type="entry name" value="RasGEF_N"/>
    <property type="match status" value="1"/>
</dbReference>
<dbReference type="GO" id="GO:0007265">
    <property type="term" value="P:Ras protein signal transduction"/>
    <property type="evidence" value="ECO:0007669"/>
    <property type="project" value="TreeGrafter"/>
</dbReference>
<evidence type="ECO:0000256" key="3">
    <source>
        <dbReference type="SAM" id="MobiDB-lite"/>
    </source>
</evidence>
<dbReference type="Gene3D" id="3.40.50.300">
    <property type="entry name" value="P-loop containing nucleotide triphosphate hydrolases"/>
    <property type="match status" value="1"/>
</dbReference>
<gene>
    <name evidence="6" type="ORF">SAPIO_CDS4002</name>
</gene>
<dbReference type="GeneID" id="27723074"/>
<feature type="region of interest" description="Disordered" evidence="3">
    <location>
        <begin position="537"/>
        <end position="617"/>
    </location>
</feature>
<dbReference type="InterPro" id="IPR023578">
    <property type="entry name" value="Ras_GEF_dom_sf"/>
</dbReference>
<dbReference type="InterPro" id="IPR000651">
    <property type="entry name" value="Ras-like_Gua-exchang_fac_N"/>
</dbReference>
<feature type="compositionally biased region" description="Basic residues" evidence="3">
    <location>
        <begin position="226"/>
        <end position="236"/>
    </location>
</feature>
<evidence type="ECO:0000259" key="5">
    <source>
        <dbReference type="PROSITE" id="PS50212"/>
    </source>
</evidence>
<proteinExistence type="predicted"/>
<dbReference type="InterPro" id="IPR036964">
    <property type="entry name" value="RASGEF_cat_dom_sf"/>
</dbReference>
<dbReference type="InterPro" id="IPR008937">
    <property type="entry name" value="Ras-like_GEF"/>
</dbReference>
<dbReference type="OrthoDB" id="28357at2759"/>
<feature type="domain" description="Ras-GEF" evidence="4">
    <location>
        <begin position="916"/>
        <end position="1154"/>
    </location>
</feature>
<dbReference type="InterPro" id="IPR027417">
    <property type="entry name" value="P-loop_NTPase"/>
</dbReference>
<dbReference type="KEGG" id="sapo:SAPIO_CDS4002"/>
<feature type="region of interest" description="Disordered" evidence="3">
    <location>
        <begin position="1151"/>
        <end position="1171"/>
    </location>
</feature>
<feature type="domain" description="N-terminal Ras-GEF" evidence="5">
    <location>
        <begin position="665"/>
        <end position="791"/>
    </location>
</feature>
<dbReference type="Proteomes" id="UP000028545">
    <property type="component" value="Unassembled WGS sequence"/>
</dbReference>
<sequence>MTSDMTDEARAQARTRALTLTLLSHRMSEGSSSQTTSQARQSDTPRSLFDHDSSNFLLSPALSVTTVNSRPVSTISCLPSPTFRDSVISILDDPFFQKLRDVGAHHSDHHYDEEDDADAAGRIGIEQTISGNAAADKLAVSDEEAPPLWNQQQHQHEHEHQYQQYEQHAPQQGVGIGTCNSGEVHLLRNANSILDALDLVVDHQSSDEEDFDDEQPVTKLSLPHLAHGHGHHRPHPHAPDANVPDQPYKRPPPRRESMTIGVFQSATIAGPLRSHPTSYTNPNLHSNTNTDPNPAMEALNIAIIGARGVGKSSFVQRVLGLSRPPISNSSNLRMIIDNQNYAVTLLELDLEHFDMAPSQPIQWPKQMNGHILPRVDGALILYDVTNKETIMDLPRTLAIGLSWNGRGGEHPRTRARTPAPWIIHAPPERLALLQITNIRICLPAAIAALTNSGLPSILVACKCDASENARQVDADGMANHDLFKACVANYNISSNKPEHSRACLNTILRTVISNRKGAIAEAATSRRRAASVAQLDASFDPTGGRPHSQQSKHSRASSDLSLLRGFPNPPISGEHYRGGHNQGSSRHSPRLDYSPSTTPSGTFGGEPVDGASQSVSSQLRTPGIRLDLAVHNSFLDMDESDGESYRYSDDIPILQRNEDGLLQEKPAKIPGVSFDELVDRLVAQRMTKADHSFSDIFLCLYRQFAPPSRLFSAILDRLDRVRDDRTSHYLTKTATQLRMIEVVAKWVSLYPGDFARPSTKRNLQEFVKHLSTEPIFFTSAQQIRRYLERNVVEDDDTWWAKCDPVEDPASTAGKESSASPSSNSSSSSSLMQESFSGISSLRLDDDPMDSGGGDRRGSSAVSGGGFGLDGSAVSNFAGHSQIHQYEEYERQASRLEPSDGHLPMNKARYHSFMAIPDEDVAEEMTRIDWIMFSSIRIRDFVRHVALSSEEKARCRSLKSVNRMINHFNHVAKWVANMILLREKPKHRAQMLEKFMNVAMRLRQLNNYNGLAAVLAGINGTAIHRLAQTRALIPADVQKNFARLVILMGTQKSHFAYRLAWENSPLPRIPFIPLHRRDLVSAEEGSKTLVGPKGDRINWKKFEVLGEVLLPIMKSQGTAYGKLGKHVSARELILDCRMPTDEEEIYQRSIQVEPPTGGPSETGKKKFPWFAK</sequence>
<evidence type="ECO:0000256" key="2">
    <source>
        <dbReference type="PROSITE-ProRule" id="PRU00168"/>
    </source>
</evidence>
<dbReference type="SUPFAM" id="SSF48366">
    <property type="entry name" value="Ras GEF"/>
    <property type="match status" value="1"/>
</dbReference>
<feature type="region of interest" description="Disordered" evidence="3">
    <location>
        <begin position="224"/>
        <end position="255"/>
    </location>
</feature>
<dbReference type="PROSITE" id="PS50212">
    <property type="entry name" value="RASGEF_NTER"/>
    <property type="match status" value="1"/>
</dbReference>
<name>A0A084G928_PSEDA</name>
<dbReference type="SMART" id="SM00147">
    <property type="entry name" value="RasGEF"/>
    <property type="match status" value="1"/>
</dbReference>
<dbReference type="CDD" id="cd00882">
    <property type="entry name" value="Ras_like_GTPase"/>
    <property type="match status" value="1"/>
</dbReference>
<evidence type="ECO:0000313" key="6">
    <source>
        <dbReference type="EMBL" id="KEZ43840.1"/>
    </source>
</evidence>
<feature type="compositionally biased region" description="Low complexity" evidence="3">
    <location>
        <begin position="816"/>
        <end position="836"/>
    </location>
</feature>
<dbReference type="Gene3D" id="1.10.840.10">
    <property type="entry name" value="Ras guanine-nucleotide exchange factors catalytic domain"/>
    <property type="match status" value="1"/>
</dbReference>
<dbReference type="OMA" id="TNIRICL"/>
<protein>
    <recommendedName>
        <fullName evidence="8">Ras guanine nucleotide exchange factor A</fullName>
    </recommendedName>
</protein>
<dbReference type="RefSeq" id="XP_016643639.1">
    <property type="nucleotide sequence ID" value="XM_016786663.1"/>
</dbReference>
<feature type="compositionally biased region" description="Low complexity" evidence="3">
    <location>
        <begin position="31"/>
        <end position="44"/>
    </location>
</feature>
<dbReference type="PROSITE" id="PS50009">
    <property type="entry name" value="RASGEF_CAT"/>
    <property type="match status" value="1"/>
</dbReference>
<feature type="region of interest" description="Disordered" evidence="3">
    <location>
        <begin position="147"/>
        <end position="176"/>
    </location>
</feature>
<dbReference type="GO" id="GO:0005085">
    <property type="term" value="F:guanyl-nucleotide exchange factor activity"/>
    <property type="evidence" value="ECO:0007669"/>
    <property type="project" value="UniProtKB-KW"/>
</dbReference>
<dbReference type="PANTHER" id="PTHR23113">
    <property type="entry name" value="GUANINE NUCLEOTIDE EXCHANGE FACTOR"/>
    <property type="match status" value="1"/>
</dbReference>
<keyword evidence="1 2" id="KW-0344">Guanine-nucleotide releasing factor</keyword>
<dbReference type="Pfam" id="PF00617">
    <property type="entry name" value="RasGEF"/>
    <property type="match status" value="1"/>
</dbReference>
<evidence type="ECO:0008006" key="8">
    <source>
        <dbReference type="Google" id="ProtNLM"/>
    </source>
</evidence>
<accession>A0A084G928</accession>
<evidence type="ECO:0000313" key="7">
    <source>
        <dbReference type="Proteomes" id="UP000028545"/>
    </source>
</evidence>
<dbReference type="AlphaFoldDB" id="A0A084G928"/>
<comment type="caution">
    <text evidence="6">The sequence shown here is derived from an EMBL/GenBank/DDBJ whole genome shotgun (WGS) entry which is preliminary data.</text>
</comment>
<dbReference type="EMBL" id="JOWA01000090">
    <property type="protein sequence ID" value="KEZ43840.1"/>
    <property type="molecule type" value="Genomic_DNA"/>
</dbReference>
<dbReference type="VEuPathDB" id="FungiDB:SAPIO_CDS4002"/>
<dbReference type="PANTHER" id="PTHR23113:SF348">
    <property type="entry name" value="GUANYL-NUCLEOTIDE EXCHANGE FACTOR RASGEF, PUTATIVE (AFU_ORTHOLOGUE AFUA_1G04700)-RELATED"/>
    <property type="match status" value="1"/>
</dbReference>
<evidence type="ECO:0000256" key="1">
    <source>
        <dbReference type="ARBA" id="ARBA00022658"/>
    </source>
</evidence>
<dbReference type="HOGENOM" id="CLU_005431_1_2_1"/>
<dbReference type="GO" id="GO:0005886">
    <property type="term" value="C:plasma membrane"/>
    <property type="evidence" value="ECO:0007669"/>
    <property type="project" value="TreeGrafter"/>
</dbReference>
<dbReference type="SMART" id="SM00229">
    <property type="entry name" value="RasGEFN"/>
    <property type="match status" value="1"/>
</dbReference>
<feature type="region of interest" description="Disordered" evidence="3">
    <location>
        <begin position="802"/>
        <end position="864"/>
    </location>
</feature>
<evidence type="ECO:0000259" key="4">
    <source>
        <dbReference type="PROSITE" id="PS50009"/>
    </source>
</evidence>